<name>W5MEL4_LEPOC</name>
<evidence type="ECO:0000313" key="3">
    <source>
        <dbReference type="Proteomes" id="UP000018468"/>
    </source>
</evidence>
<keyword evidence="1" id="KW-0175">Coiled coil</keyword>
<dbReference type="OMA" id="FMTELYE"/>
<dbReference type="Proteomes" id="UP000018468">
    <property type="component" value="Linkage group LG17"/>
</dbReference>
<dbReference type="InParanoid" id="W5MEL4"/>
<sequence>SPLKDAVEKVSQHEEKQTNEINEHRKFLALFKIQVSELEVKSESVSLELHTAETENLRLVHEMAALQKQSECEKAQSRALYKENVELRLQIEQEEENFQLLLAGYNTYRNKMAAHRDVVSRREGRAAAQKKRCEKADSVRKLKVKMEELRTDLQRPDGTVIRQAQREIDDIKVQISKMRDAFRDKTALLLKEQDIHAQLKMDIEIENRRCEAILKRLHCQLKKAQSDKRQMNADILQMKKKAEDLRKCLPATD</sequence>
<evidence type="ECO:0000313" key="2">
    <source>
        <dbReference type="Ensembl" id="ENSLOCP00000006823.1"/>
    </source>
</evidence>
<feature type="coiled-coil region" evidence="1">
    <location>
        <begin position="49"/>
        <end position="97"/>
    </location>
</feature>
<dbReference type="Bgee" id="ENSLOCG00000005651">
    <property type="expression patterns" value="Expressed in testis and 3 other cell types or tissues"/>
</dbReference>
<dbReference type="eggNOG" id="ENOG502RYNY">
    <property type="taxonomic scope" value="Eukaryota"/>
</dbReference>
<dbReference type="HOGENOM" id="CLU_085397_1_0_1"/>
<evidence type="ECO:0000256" key="1">
    <source>
        <dbReference type="SAM" id="Coils"/>
    </source>
</evidence>
<reference evidence="3" key="1">
    <citation type="submission" date="2011-12" db="EMBL/GenBank/DDBJ databases">
        <title>The Draft Genome of Lepisosteus oculatus.</title>
        <authorList>
            <consortium name="The Broad Institute Genome Assembly &amp; Analysis Group"/>
            <consortium name="Computational R&amp;D Group"/>
            <consortium name="and Sequencing Platform"/>
            <person name="Di Palma F."/>
            <person name="Alfoldi J."/>
            <person name="Johnson J."/>
            <person name="Berlin A."/>
            <person name="Gnerre S."/>
            <person name="Jaffe D."/>
            <person name="MacCallum I."/>
            <person name="Young S."/>
            <person name="Walker B.J."/>
            <person name="Lander E.S."/>
            <person name="Lindblad-Toh K."/>
        </authorList>
    </citation>
    <scope>NUCLEOTIDE SEQUENCE [LARGE SCALE GENOMIC DNA]</scope>
</reference>
<dbReference type="GeneTree" id="ENSGT00390000005130"/>
<keyword evidence="3" id="KW-1185">Reference proteome</keyword>
<reference evidence="2" key="2">
    <citation type="submission" date="2025-08" db="UniProtKB">
        <authorList>
            <consortium name="Ensembl"/>
        </authorList>
    </citation>
    <scope>IDENTIFICATION</scope>
</reference>
<feature type="coiled-coil region" evidence="1">
    <location>
        <begin position="207"/>
        <end position="241"/>
    </location>
</feature>
<dbReference type="AlphaFoldDB" id="W5MEL4"/>
<protein>
    <submittedName>
        <fullName evidence="2">Coiled-coil domain containing 122</fullName>
    </submittedName>
</protein>
<organism evidence="2 3">
    <name type="scientific">Lepisosteus oculatus</name>
    <name type="common">Spotted gar</name>
    <dbReference type="NCBI Taxonomy" id="7918"/>
    <lineage>
        <taxon>Eukaryota</taxon>
        <taxon>Metazoa</taxon>
        <taxon>Chordata</taxon>
        <taxon>Craniata</taxon>
        <taxon>Vertebrata</taxon>
        <taxon>Euteleostomi</taxon>
        <taxon>Actinopterygii</taxon>
        <taxon>Neopterygii</taxon>
        <taxon>Holostei</taxon>
        <taxon>Semionotiformes</taxon>
        <taxon>Lepisosteidae</taxon>
        <taxon>Lepisosteus</taxon>
    </lineage>
</organism>
<dbReference type="EMBL" id="AHAT01020395">
    <property type="status" value="NOT_ANNOTATED_CDS"/>
    <property type="molecule type" value="Genomic_DNA"/>
</dbReference>
<reference evidence="2" key="3">
    <citation type="submission" date="2025-09" db="UniProtKB">
        <authorList>
            <consortium name="Ensembl"/>
        </authorList>
    </citation>
    <scope>IDENTIFICATION</scope>
</reference>
<dbReference type="Ensembl" id="ENSLOCT00000006831.1">
    <property type="protein sequence ID" value="ENSLOCP00000006823.1"/>
    <property type="gene ID" value="ENSLOCG00000005651.1"/>
</dbReference>
<accession>W5MEL4</accession>
<proteinExistence type="predicted"/>